<evidence type="ECO:0000313" key="1">
    <source>
        <dbReference type="EMBL" id="MBD2504651.1"/>
    </source>
</evidence>
<dbReference type="EMBL" id="JACJSG010000056">
    <property type="protein sequence ID" value="MBD2504651.1"/>
    <property type="molecule type" value="Genomic_DNA"/>
</dbReference>
<name>A0ABR8DEV5_9NOST</name>
<gene>
    <name evidence="1" type="ORF">H6G83_29270</name>
</gene>
<sequence>MRLVDGIFFTLVSTVTCVALPKLLSMTLSSKKPQSILPKKSAMASNDAHISEYINLVPESGEWGVSSDKWEEEKDVALASYGVGEKK</sequence>
<comment type="caution">
    <text evidence="1">The sequence shown here is derived from an EMBL/GenBank/DDBJ whole genome shotgun (WGS) entry which is preliminary data.</text>
</comment>
<protein>
    <submittedName>
        <fullName evidence="1">Uncharacterized protein</fullName>
    </submittedName>
</protein>
<dbReference type="RefSeq" id="WP_190478654.1">
    <property type="nucleotide sequence ID" value="NZ_JACJSG010000056.1"/>
</dbReference>
<accession>A0ABR8DEV5</accession>
<dbReference type="Proteomes" id="UP000661112">
    <property type="component" value="Unassembled WGS sequence"/>
</dbReference>
<keyword evidence="2" id="KW-1185">Reference proteome</keyword>
<organism evidence="1 2">
    <name type="scientific">Anabaena azotica FACHB-119</name>
    <dbReference type="NCBI Taxonomy" id="947527"/>
    <lineage>
        <taxon>Bacteria</taxon>
        <taxon>Bacillati</taxon>
        <taxon>Cyanobacteriota</taxon>
        <taxon>Cyanophyceae</taxon>
        <taxon>Nostocales</taxon>
        <taxon>Nostocaceae</taxon>
        <taxon>Anabaena</taxon>
        <taxon>Anabaena azotica</taxon>
    </lineage>
</organism>
<proteinExistence type="predicted"/>
<evidence type="ECO:0000313" key="2">
    <source>
        <dbReference type="Proteomes" id="UP000661112"/>
    </source>
</evidence>
<reference evidence="1 2" key="1">
    <citation type="journal article" date="2020" name="ISME J.">
        <title>Comparative genomics reveals insights into cyanobacterial evolution and habitat adaptation.</title>
        <authorList>
            <person name="Chen M.Y."/>
            <person name="Teng W.K."/>
            <person name="Zhao L."/>
            <person name="Hu C.X."/>
            <person name="Zhou Y.K."/>
            <person name="Han B.P."/>
            <person name="Song L.R."/>
            <person name="Shu W.S."/>
        </authorList>
    </citation>
    <scope>NUCLEOTIDE SEQUENCE [LARGE SCALE GENOMIC DNA]</scope>
    <source>
        <strain evidence="1 2">FACHB-119</strain>
    </source>
</reference>